<dbReference type="SUPFAM" id="SSF53067">
    <property type="entry name" value="Actin-like ATPase domain"/>
    <property type="match status" value="1"/>
</dbReference>
<dbReference type="InterPro" id="IPR043129">
    <property type="entry name" value="ATPase_NBD"/>
</dbReference>
<accession>A0A2P5EJM0</accession>
<dbReference type="GO" id="GO:0005524">
    <property type="term" value="F:ATP binding"/>
    <property type="evidence" value="ECO:0007669"/>
    <property type="project" value="UniProtKB-KW"/>
</dbReference>
<keyword evidence="4" id="KW-0067">ATP-binding</keyword>
<comment type="subcellular location">
    <subcellularLocation>
        <location evidence="1">Endoplasmic reticulum lumen</location>
    </subcellularLocation>
</comment>
<comment type="caution">
    <text evidence="5">The sequence shown here is derived from an EMBL/GenBank/DDBJ whole genome shotgun (WGS) entry which is preliminary data.</text>
</comment>
<dbReference type="Gene3D" id="3.30.420.40">
    <property type="match status" value="1"/>
</dbReference>
<comment type="similarity">
    <text evidence="2">Belongs to the heat shock protein 70 family.</text>
</comment>
<evidence type="ECO:0000313" key="6">
    <source>
        <dbReference type="Proteomes" id="UP000237000"/>
    </source>
</evidence>
<dbReference type="OrthoDB" id="1192773at2759"/>
<sequence length="75" mass="8626">MALLELIANDQGNRTSPSYVTFTHTDRLLIGNAIKTQVTMNTQNTIFDTKRLIDRQFSNPSIQSDMKRWPFKVVP</sequence>
<keyword evidence="3" id="KW-0547">Nucleotide-binding</keyword>
<name>A0A2P5EJM0_TREOI</name>
<evidence type="ECO:0000313" key="5">
    <source>
        <dbReference type="EMBL" id="PON85750.1"/>
    </source>
</evidence>
<dbReference type="Proteomes" id="UP000237000">
    <property type="component" value="Unassembled WGS sequence"/>
</dbReference>
<dbReference type="PANTHER" id="PTHR19375">
    <property type="entry name" value="HEAT SHOCK PROTEIN 70KDA"/>
    <property type="match status" value="1"/>
</dbReference>
<evidence type="ECO:0000256" key="3">
    <source>
        <dbReference type="ARBA" id="ARBA00022741"/>
    </source>
</evidence>
<evidence type="ECO:0000256" key="1">
    <source>
        <dbReference type="ARBA" id="ARBA00004319"/>
    </source>
</evidence>
<dbReference type="Pfam" id="PF00012">
    <property type="entry name" value="HSP70"/>
    <property type="match status" value="1"/>
</dbReference>
<evidence type="ECO:0000256" key="4">
    <source>
        <dbReference type="ARBA" id="ARBA00022840"/>
    </source>
</evidence>
<protein>
    <submittedName>
        <fullName evidence="5">Heat shock protein 70 family</fullName>
    </submittedName>
</protein>
<dbReference type="InParanoid" id="A0A2P5EJM0"/>
<dbReference type="EMBL" id="JXTC01000143">
    <property type="protein sequence ID" value="PON85750.1"/>
    <property type="molecule type" value="Genomic_DNA"/>
</dbReference>
<keyword evidence="6" id="KW-1185">Reference proteome</keyword>
<proteinExistence type="inferred from homology"/>
<keyword evidence="5" id="KW-0346">Stress response</keyword>
<evidence type="ECO:0000256" key="2">
    <source>
        <dbReference type="ARBA" id="ARBA00007381"/>
    </source>
</evidence>
<gene>
    <name evidence="5" type="ORF">TorRG33x02_184800</name>
</gene>
<dbReference type="InterPro" id="IPR013126">
    <property type="entry name" value="Hsp_70_fam"/>
</dbReference>
<dbReference type="FunFam" id="3.30.30.30:FF:000005">
    <property type="entry name" value="Heat shock protein ssb1"/>
    <property type="match status" value="1"/>
</dbReference>
<dbReference type="STRING" id="63057.A0A2P5EJM0"/>
<reference evidence="6" key="1">
    <citation type="submission" date="2016-06" db="EMBL/GenBank/DDBJ databases">
        <title>Parallel loss of symbiosis genes in relatives of nitrogen-fixing non-legume Parasponia.</title>
        <authorList>
            <person name="Van Velzen R."/>
            <person name="Holmer R."/>
            <person name="Bu F."/>
            <person name="Rutten L."/>
            <person name="Van Zeijl A."/>
            <person name="Liu W."/>
            <person name="Santuari L."/>
            <person name="Cao Q."/>
            <person name="Sharma T."/>
            <person name="Shen D."/>
            <person name="Roswanjaya Y."/>
            <person name="Wardhani T."/>
            <person name="Kalhor M.S."/>
            <person name="Jansen J."/>
            <person name="Van den Hoogen J."/>
            <person name="Gungor B."/>
            <person name="Hartog M."/>
            <person name="Hontelez J."/>
            <person name="Verver J."/>
            <person name="Yang W.-C."/>
            <person name="Schijlen E."/>
            <person name="Repin R."/>
            <person name="Schilthuizen M."/>
            <person name="Schranz E."/>
            <person name="Heidstra R."/>
            <person name="Miyata K."/>
            <person name="Fedorova E."/>
            <person name="Kohlen W."/>
            <person name="Bisseling T."/>
            <person name="Smit S."/>
            <person name="Geurts R."/>
        </authorList>
    </citation>
    <scope>NUCLEOTIDE SEQUENCE [LARGE SCALE GENOMIC DNA]</scope>
    <source>
        <strain evidence="6">cv. RG33-2</strain>
    </source>
</reference>
<dbReference type="AlphaFoldDB" id="A0A2P5EJM0"/>
<dbReference type="FunFam" id="3.30.420.40:FF:000028">
    <property type="entry name" value="heat shock 70 kDa protein-like"/>
    <property type="match status" value="1"/>
</dbReference>
<organism evidence="5 6">
    <name type="scientific">Trema orientale</name>
    <name type="common">Charcoal tree</name>
    <name type="synonym">Celtis orientalis</name>
    <dbReference type="NCBI Taxonomy" id="63057"/>
    <lineage>
        <taxon>Eukaryota</taxon>
        <taxon>Viridiplantae</taxon>
        <taxon>Streptophyta</taxon>
        <taxon>Embryophyta</taxon>
        <taxon>Tracheophyta</taxon>
        <taxon>Spermatophyta</taxon>
        <taxon>Magnoliopsida</taxon>
        <taxon>eudicotyledons</taxon>
        <taxon>Gunneridae</taxon>
        <taxon>Pentapetalae</taxon>
        <taxon>rosids</taxon>
        <taxon>fabids</taxon>
        <taxon>Rosales</taxon>
        <taxon>Cannabaceae</taxon>
        <taxon>Trema</taxon>
    </lineage>
</organism>
<dbReference type="GO" id="GO:0140662">
    <property type="term" value="F:ATP-dependent protein folding chaperone"/>
    <property type="evidence" value="ECO:0007669"/>
    <property type="project" value="InterPro"/>
</dbReference>
<dbReference type="GO" id="GO:0005788">
    <property type="term" value="C:endoplasmic reticulum lumen"/>
    <property type="evidence" value="ECO:0007669"/>
    <property type="project" value="UniProtKB-SubCell"/>
</dbReference>